<name>A0A8H7FCB6_AGABI</name>
<sequence>MEADNTTTTTTSTTPESRTVDQHLLPLHYLSTNERRCFCSWITFPLQLFLLDTLQFRRCCHLPTHLFSPLGHLPVDPTTNLIKDFDKIKPTAHIFYKTRMLDVPDGLPKWDGYENQSNRLDLP</sequence>
<evidence type="ECO:0000313" key="2">
    <source>
        <dbReference type="Proteomes" id="UP000629468"/>
    </source>
</evidence>
<dbReference type="Proteomes" id="UP000629468">
    <property type="component" value="Unassembled WGS sequence"/>
</dbReference>
<accession>A0A8H7FCB6</accession>
<protein>
    <submittedName>
        <fullName evidence="1">Uncharacterized protein</fullName>
    </submittedName>
</protein>
<gene>
    <name evidence="1" type="ORF">Agabi119p4_1362</name>
</gene>
<evidence type="ECO:0000313" key="1">
    <source>
        <dbReference type="EMBL" id="KAF7785197.1"/>
    </source>
</evidence>
<dbReference type="SUPFAM" id="SSF51316">
    <property type="entry name" value="Mss4-like"/>
    <property type="match status" value="1"/>
</dbReference>
<organism evidence="1 2">
    <name type="scientific">Agaricus bisporus var. burnettii</name>
    <dbReference type="NCBI Taxonomy" id="192524"/>
    <lineage>
        <taxon>Eukaryota</taxon>
        <taxon>Fungi</taxon>
        <taxon>Dikarya</taxon>
        <taxon>Basidiomycota</taxon>
        <taxon>Agaricomycotina</taxon>
        <taxon>Agaricomycetes</taxon>
        <taxon>Agaricomycetidae</taxon>
        <taxon>Agaricales</taxon>
        <taxon>Agaricineae</taxon>
        <taxon>Agaricaceae</taxon>
        <taxon>Agaricus</taxon>
    </lineage>
</organism>
<proteinExistence type="predicted"/>
<dbReference type="EMBL" id="JABXXO010000001">
    <property type="protein sequence ID" value="KAF7785197.1"/>
    <property type="molecule type" value="Genomic_DNA"/>
</dbReference>
<comment type="caution">
    <text evidence="1">The sequence shown here is derived from an EMBL/GenBank/DDBJ whole genome shotgun (WGS) entry which is preliminary data.</text>
</comment>
<reference evidence="1 2" key="1">
    <citation type="journal article" name="Sci. Rep.">
        <title>Telomere-to-telomere assembled and centromere annotated genomes of the two main subspecies of the button mushroom Agaricus bisporus reveal especially polymorphic chromosome ends.</title>
        <authorList>
            <person name="Sonnenberg A.S.M."/>
            <person name="Sedaghat-Telgerd N."/>
            <person name="Lavrijssen B."/>
            <person name="Ohm R.A."/>
            <person name="Hendrickx P.M."/>
            <person name="Scholtmeijer K."/>
            <person name="Baars J.J.P."/>
            <person name="van Peer A."/>
        </authorList>
    </citation>
    <scope>NUCLEOTIDE SEQUENCE [LARGE SCALE GENOMIC DNA]</scope>
    <source>
        <strain evidence="1 2">H119_p4</strain>
    </source>
</reference>
<dbReference type="InterPro" id="IPR011057">
    <property type="entry name" value="Mss4-like_sf"/>
</dbReference>
<dbReference type="AlphaFoldDB" id="A0A8H7FCB6"/>